<organism evidence="10 11">
    <name type="scientific">Euplotes crassus</name>
    <dbReference type="NCBI Taxonomy" id="5936"/>
    <lineage>
        <taxon>Eukaryota</taxon>
        <taxon>Sar</taxon>
        <taxon>Alveolata</taxon>
        <taxon>Ciliophora</taxon>
        <taxon>Intramacronucleata</taxon>
        <taxon>Spirotrichea</taxon>
        <taxon>Hypotrichia</taxon>
        <taxon>Euplotida</taxon>
        <taxon>Euplotidae</taxon>
        <taxon>Moneuplotes</taxon>
    </lineage>
</organism>
<dbReference type="CDD" id="cd01886">
    <property type="entry name" value="EF-G"/>
    <property type="match status" value="1"/>
</dbReference>
<comment type="function">
    <text evidence="7">Mitochondrial GTPase that catalyzes the GTP-dependent ribosomal translocation step during translation elongation. During this step, the ribosome changes from the pre-translocational (PRE) to the post-translocational (POST) state as the newly formed A-site-bound peptidyl-tRNA and P-site-bound deacylated tRNA move to the P and E sites, respectively. Catalyzes the coordinated movement of the two tRNA molecules, the mRNA and conformational changes in the ribosome.</text>
</comment>
<dbReference type="InterPro" id="IPR035647">
    <property type="entry name" value="EFG_III/V"/>
</dbReference>
<feature type="domain" description="Tr-type G" evidence="9">
    <location>
        <begin position="37"/>
        <end position="314"/>
    </location>
</feature>
<evidence type="ECO:0000256" key="8">
    <source>
        <dbReference type="SAM" id="Coils"/>
    </source>
</evidence>
<dbReference type="NCBIfam" id="TIGR00484">
    <property type="entry name" value="EF-G"/>
    <property type="match status" value="1"/>
</dbReference>
<dbReference type="PROSITE" id="PS51722">
    <property type="entry name" value="G_TR_2"/>
    <property type="match status" value="1"/>
</dbReference>
<dbReference type="Pfam" id="PF00009">
    <property type="entry name" value="GTP_EFTU"/>
    <property type="match status" value="1"/>
</dbReference>
<dbReference type="HAMAP" id="MF_00054_B">
    <property type="entry name" value="EF_G_EF_2_B"/>
    <property type="match status" value="1"/>
</dbReference>
<gene>
    <name evidence="10" type="ORF">ECRASSUSDP1_LOCUS41</name>
</gene>
<dbReference type="InterPro" id="IPR000795">
    <property type="entry name" value="T_Tr_GTP-bd_dom"/>
</dbReference>
<reference evidence="10" key="1">
    <citation type="submission" date="2023-07" db="EMBL/GenBank/DDBJ databases">
        <authorList>
            <consortium name="AG Swart"/>
            <person name="Singh M."/>
            <person name="Singh A."/>
            <person name="Seah K."/>
            <person name="Emmerich C."/>
        </authorList>
    </citation>
    <scope>NUCLEOTIDE SEQUENCE</scope>
    <source>
        <strain evidence="10">DP1</strain>
    </source>
</reference>
<feature type="binding site" evidence="7">
    <location>
        <begin position="167"/>
        <end position="170"/>
    </location>
    <ligand>
        <name>GTP</name>
        <dbReference type="ChEBI" id="CHEBI:37565"/>
    </ligand>
</feature>
<dbReference type="GO" id="GO:0005525">
    <property type="term" value="F:GTP binding"/>
    <property type="evidence" value="ECO:0007669"/>
    <property type="project" value="UniProtKB-UniRule"/>
</dbReference>
<dbReference type="InterPro" id="IPR035649">
    <property type="entry name" value="EFG_V"/>
</dbReference>
<dbReference type="SMART" id="SM00889">
    <property type="entry name" value="EFG_IV"/>
    <property type="match status" value="1"/>
</dbReference>
<dbReference type="FunFam" id="3.40.50.300:FF:000029">
    <property type="entry name" value="Elongation factor G"/>
    <property type="match status" value="1"/>
</dbReference>
<evidence type="ECO:0000313" key="11">
    <source>
        <dbReference type="Proteomes" id="UP001295684"/>
    </source>
</evidence>
<dbReference type="InterPro" id="IPR005517">
    <property type="entry name" value="Transl_elong_EFG/EF2_IV"/>
</dbReference>
<dbReference type="SMART" id="SM00838">
    <property type="entry name" value="EFG_C"/>
    <property type="match status" value="1"/>
</dbReference>
<comment type="similarity">
    <text evidence="7">Belongs to the GTP-binding elongation factor family. EF-G/EF-2 subfamily.</text>
</comment>
<evidence type="ECO:0000313" key="10">
    <source>
        <dbReference type="EMBL" id="CAI2358758.1"/>
    </source>
</evidence>
<dbReference type="FunFam" id="3.30.70.870:FF:000001">
    <property type="entry name" value="Elongation factor G"/>
    <property type="match status" value="1"/>
</dbReference>
<feature type="binding site" evidence="7">
    <location>
        <begin position="113"/>
        <end position="117"/>
    </location>
    <ligand>
        <name>GTP</name>
        <dbReference type="ChEBI" id="CHEBI:37565"/>
    </ligand>
</feature>
<comment type="caution">
    <text evidence="10">The sequence shown here is derived from an EMBL/GenBank/DDBJ whole genome shotgun (WGS) entry which is preliminary data.</text>
</comment>
<comment type="subcellular location">
    <subcellularLocation>
        <location evidence="1 7">Mitochondrion</location>
    </subcellularLocation>
</comment>
<evidence type="ECO:0000256" key="6">
    <source>
        <dbReference type="ARBA" id="ARBA00023134"/>
    </source>
</evidence>
<dbReference type="SUPFAM" id="SSF52540">
    <property type="entry name" value="P-loop containing nucleoside triphosphate hydrolases"/>
    <property type="match status" value="1"/>
</dbReference>
<dbReference type="InterPro" id="IPR031157">
    <property type="entry name" value="G_TR_CS"/>
</dbReference>
<dbReference type="CDD" id="cd04091">
    <property type="entry name" value="mtEFG1_II_like"/>
    <property type="match status" value="1"/>
</dbReference>
<evidence type="ECO:0000256" key="7">
    <source>
        <dbReference type="HAMAP-Rule" id="MF_03061"/>
    </source>
</evidence>
<evidence type="ECO:0000256" key="1">
    <source>
        <dbReference type="ARBA" id="ARBA00004173"/>
    </source>
</evidence>
<comment type="similarity">
    <text evidence="2">Belongs to the TRAFAC class translation factor GTPase superfamily. Classic translation factor GTPase family. EF-G/EF-2 subfamily.</text>
</comment>
<dbReference type="Gene3D" id="3.30.230.10">
    <property type="match status" value="1"/>
</dbReference>
<dbReference type="GO" id="GO:0003924">
    <property type="term" value="F:GTPase activity"/>
    <property type="evidence" value="ECO:0007669"/>
    <property type="project" value="UniProtKB-UniRule"/>
</dbReference>
<dbReference type="InterPro" id="IPR014721">
    <property type="entry name" value="Ribsml_uS5_D2-typ_fold_subgr"/>
</dbReference>
<dbReference type="Pfam" id="PF14492">
    <property type="entry name" value="EFG_III"/>
    <property type="match status" value="1"/>
</dbReference>
<dbReference type="FunFam" id="2.40.30.10:FF:000022">
    <property type="entry name" value="Elongation factor G, mitochondrial"/>
    <property type="match status" value="1"/>
</dbReference>
<dbReference type="CDD" id="cd16262">
    <property type="entry name" value="EFG_III"/>
    <property type="match status" value="1"/>
</dbReference>
<dbReference type="FunFam" id="3.30.230.10:FF:000003">
    <property type="entry name" value="Elongation factor G"/>
    <property type="match status" value="1"/>
</dbReference>
<comment type="pathway">
    <text evidence="7">Protein biosynthesis; polypeptide chain elongation.</text>
</comment>
<keyword evidence="7" id="KW-0496">Mitochondrion</keyword>
<dbReference type="Gene3D" id="3.30.70.240">
    <property type="match status" value="1"/>
</dbReference>
<dbReference type="Pfam" id="PF03144">
    <property type="entry name" value="GTP_EFTU_D2"/>
    <property type="match status" value="1"/>
</dbReference>
<keyword evidence="4 7" id="KW-0251">Elongation factor</keyword>
<dbReference type="GO" id="GO:0005739">
    <property type="term" value="C:mitochondrion"/>
    <property type="evidence" value="ECO:0007669"/>
    <property type="project" value="UniProtKB-SubCell"/>
</dbReference>
<dbReference type="EMBL" id="CAMPGE010000041">
    <property type="protein sequence ID" value="CAI2358758.1"/>
    <property type="molecule type" value="Genomic_DNA"/>
</dbReference>
<proteinExistence type="inferred from homology"/>
<dbReference type="Proteomes" id="UP001295684">
    <property type="component" value="Unassembled WGS sequence"/>
</dbReference>
<evidence type="ECO:0000256" key="4">
    <source>
        <dbReference type="ARBA" id="ARBA00022768"/>
    </source>
</evidence>
<dbReference type="Gene3D" id="3.40.50.300">
    <property type="entry name" value="P-loop containing nucleotide triphosphate hydrolases"/>
    <property type="match status" value="1"/>
</dbReference>
<dbReference type="Gene3D" id="3.30.70.870">
    <property type="entry name" value="Elongation Factor G (Translational Gtpase), domain 3"/>
    <property type="match status" value="1"/>
</dbReference>
<dbReference type="PANTHER" id="PTHR43636:SF2">
    <property type="entry name" value="ELONGATION FACTOR G, MITOCHONDRIAL"/>
    <property type="match status" value="1"/>
</dbReference>
<feature type="binding site" evidence="7">
    <location>
        <begin position="46"/>
        <end position="53"/>
    </location>
    <ligand>
        <name>GTP</name>
        <dbReference type="ChEBI" id="CHEBI:37565"/>
    </ligand>
</feature>
<dbReference type="InterPro" id="IPR041095">
    <property type="entry name" value="EFG_II"/>
</dbReference>
<keyword evidence="11" id="KW-1185">Reference proteome</keyword>
<dbReference type="PRINTS" id="PR00315">
    <property type="entry name" value="ELONGATNFCT"/>
</dbReference>
<dbReference type="InterPro" id="IPR005225">
    <property type="entry name" value="Small_GTP-bd"/>
</dbReference>
<sequence length="736" mass="82142">MFSLGARLTAKSAFRANQATMASIGVLLRRFSVVNPAIMRNIGISAHIDSGKTTFTERVLFYTGRINAIHEVRGSDNVGATMDSMELEREKGITIQSAATHTVWDNHHVNIIDTPGHVDFTIEVERALRVLDGGVLLLCAASGVQPQTLTVDKQMKRYDVPRIIFINKLDRMGADPFKCIKQVRDRLNINCAAVQIPMGTENGLKGIIDLIEMEAVYFDGDNGESVRRESIPDSFKEEADDKREELISCLAELNEEIEELYLMEEEIPKDLINSCIRENTINLKFAPVFMGSAYKNTGIQLALDGVVKYLPDPTEVVNQALDISTPEEKKVALEIDPKKPFVGLAFKLEENQFGQLTYLRVYQGTLKKGQFLYNSATGEKIKLSRMVRMHSNEMEDISEAGPGDICAMFGVECASGETFTTGSKLAMTSIHVPDPVMSLTIKPKDRNDLTKFLNALRRFEREDPTFVVAQNPESEEIIISGMGELHLFIYAERLRREYDIPVVVGNPTVNYRETVTEKYEFTYLHKKQSGGAGQYAKIMGYVEPNTEDITDPEADTSNLFIDATKGNNLPNEYIPAIEKAFYECCKKGPLTGYPVIGMKFVLTDGQVHVVDSSQMAFALATQGAFRESYSSGGGKILEPIMDVQVTVDADYQQGIMGGLMKRRGTMTDTKSQDGMFIVNADVPLATMFGYATELRGMTQGLGEFSMEYKNHAPVEEYEIQDIIEAYKKKQQEESDF</sequence>
<evidence type="ECO:0000256" key="3">
    <source>
        <dbReference type="ARBA" id="ARBA00022741"/>
    </source>
</evidence>
<evidence type="ECO:0000256" key="2">
    <source>
        <dbReference type="ARBA" id="ARBA00005870"/>
    </source>
</evidence>
<dbReference type="AlphaFoldDB" id="A0AAD1TZ61"/>
<dbReference type="CDD" id="cd01434">
    <property type="entry name" value="EFG_mtEFG1_IV"/>
    <property type="match status" value="1"/>
</dbReference>
<dbReference type="InterPro" id="IPR004161">
    <property type="entry name" value="EFTu-like_2"/>
</dbReference>
<dbReference type="SUPFAM" id="SSF54211">
    <property type="entry name" value="Ribosomal protein S5 domain 2-like"/>
    <property type="match status" value="1"/>
</dbReference>
<feature type="coiled-coil region" evidence="8">
    <location>
        <begin position="236"/>
        <end position="263"/>
    </location>
</feature>
<dbReference type="InterPro" id="IPR020568">
    <property type="entry name" value="Ribosomal_Su5_D2-typ_SF"/>
</dbReference>
<dbReference type="PANTHER" id="PTHR43636">
    <property type="entry name" value="ELONGATION FACTOR G, MITOCHONDRIAL"/>
    <property type="match status" value="1"/>
</dbReference>
<dbReference type="SUPFAM" id="SSF50447">
    <property type="entry name" value="Translation proteins"/>
    <property type="match status" value="1"/>
</dbReference>
<dbReference type="InterPro" id="IPR004540">
    <property type="entry name" value="Transl_elong_EFG/EF2"/>
</dbReference>
<evidence type="ECO:0000259" key="9">
    <source>
        <dbReference type="PROSITE" id="PS51722"/>
    </source>
</evidence>
<dbReference type="GO" id="GO:0003746">
    <property type="term" value="F:translation elongation factor activity"/>
    <property type="evidence" value="ECO:0007669"/>
    <property type="project" value="UniProtKB-UniRule"/>
</dbReference>
<dbReference type="InterPro" id="IPR000640">
    <property type="entry name" value="EFG_V-like"/>
</dbReference>
<dbReference type="InterPro" id="IPR009000">
    <property type="entry name" value="Transl_B-barrel_sf"/>
</dbReference>
<dbReference type="NCBIfam" id="TIGR00231">
    <property type="entry name" value="small_GTP"/>
    <property type="match status" value="1"/>
</dbReference>
<keyword evidence="8" id="KW-0175">Coiled coil</keyword>
<keyword evidence="3 7" id="KW-0547">Nucleotide-binding</keyword>
<protein>
    <recommendedName>
        <fullName evidence="7">Elongation factor G, mitochondrial</fullName>
        <shortName evidence="7">EF-Gmt</shortName>
    </recommendedName>
    <alternativeName>
        <fullName evidence="7">Elongation factor G 1, mitochondrial</fullName>
        <shortName evidence="7">mEF-G 1</shortName>
    </alternativeName>
    <alternativeName>
        <fullName evidence="7">Elongation factor G1</fullName>
    </alternativeName>
</protein>
<dbReference type="PROSITE" id="PS00301">
    <property type="entry name" value="G_TR_1"/>
    <property type="match status" value="1"/>
</dbReference>
<dbReference type="InterPro" id="IPR027417">
    <property type="entry name" value="P-loop_NTPase"/>
</dbReference>
<dbReference type="CDD" id="cd03713">
    <property type="entry name" value="EFG_mtEFG_C"/>
    <property type="match status" value="1"/>
</dbReference>
<dbReference type="InterPro" id="IPR009022">
    <property type="entry name" value="EFG_III"/>
</dbReference>
<dbReference type="GO" id="GO:0070125">
    <property type="term" value="P:mitochondrial translational elongation"/>
    <property type="evidence" value="ECO:0007669"/>
    <property type="project" value="UniProtKB-UniRule"/>
</dbReference>
<dbReference type="SUPFAM" id="SSF54980">
    <property type="entry name" value="EF-G C-terminal domain-like"/>
    <property type="match status" value="2"/>
</dbReference>
<keyword evidence="6 7" id="KW-0342">GTP-binding</keyword>
<dbReference type="Pfam" id="PF03764">
    <property type="entry name" value="EFG_IV"/>
    <property type="match status" value="1"/>
</dbReference>
<keyword evidence="5 7" id="KW-0648">Protein biosynthesis</keyword>
<dbReference type="Pfam" id="PF00679">
    <property type="entry name" value="EFG_C"/>
    <property type="match status" value="1"/>
</dbReference>
<dbReference type="Gene3D" id="2.40.30.10">
    <property type="entry name" value="Translation factors"/>
    <property type="match status" value="1"/>
</dbReference>
<name>A0AAD1TZ61_EUPCR</name>
<dbReference type="NCBIfam" id="NF009381">
    <property type="entry name" value="PRK12740.1-5"/>
    <property type="match status" value="1"/>
</dbReference>
<dbReference type="InterPro" id="IPR047872">
    <property type="entry name" value="EFG_IV"/>
</dbReference>
<evidence type="ECO:0000256" key="5">
    <source>
        <dbReference type="ARBA" id="ARBA00022917"/>
    </source>
</evidence>
<accession>A0AAD1TZ61</accession>
<dbReference type="FunFam" id="3.30.70.240:FF:000001">
    <property type="entry name" value="Elongation factor G"/>
    <property type="match status" value="1"/>
</dbReference>